<dbReference type="GO" id="GO:0016853">
    <property type="term" value="F:isomerase activity"/>
    <property type="evidence" value="ECO:0007669"/>
    <property type="project" value="UniProtKB-KW"/>
</dbReference>
<dbReference type="InterPro" id="IPR001753">
    <property type="entry name" value="Enoyl-CoA_hydra/iso"/>
</dbReference>
<keyword evidence="10" id="KW-1185">Reference proteome</keyword>
<proteinExistence type="inferred from homology"/>
<evidence type="ECO:0000256" key="3">
    <source>
        <dbReference type="ARBA" id="ARBA00022832"/>
    </source>
</evidence>
<dbReference type="EMBL" id="QJJV01000027">
    <property type="protein sequence ID" value="PXX08232.1"/>
    <property type="molecule type" value="Genomic_DNA"/>
</dbReference>
<dbReference type="GeneID" id="61306307"/>
<keyword evidence="5" id="KW-0413">Isomerase</keyword>
<organism evidence="8 9">
    <name type="scientific">Paraburkholderia tropica</name>
    <dbReference type="NCBI Taxonomy" id="92647"/>
    <lineage>
        <taxon>Bacteria</taxon>
        <taxon>Pseudomonadati</taxon>
        <taxon>Pseudomonadota</taxon>
        <taxon>Betaproteobacteria</taxon>
        <taxon>Burkholderiales</taxon>
        <taxon>Burkholderiaceae</taxon>
        <taxon>Paraburkholderia</taxon>
    </lineage>
</organism>
<dbReference type="InterPro" id="IPR018376">
    <property type="entry name" value="Enoyl-CoA_hyd/isom_CS"/>
</dbReference>
<comment type="similarity">
    <text evidence="2 6">Belongs to the enoyl-CoA hydratase/isomerase family.</text>
</comment>
<comment type="caution">
    <text evidence="8">The sequence shown here is derived from an EMBL/GenBank/DDBJ whole genome shotgun (WGS) entry which is preliminary data.</text>
</comment>
<accession>A0AAQ1JSK5</accession>
<dbReference type="PANTHER" id="PTHR43149">
    <property type="entry name" value="ENOYL-COA HYDRATASE"/>
    <property type="match status" value="1"/>
</dbReference>
<keyword evidence="3" id="KW-0276">Fatty acid metabolism</keyword>
<evidence type="ECO:0000256" key="4">
    <source>
        <dbReference type="ARBA" id="ARBA00023098"/>
    </source>
</evidence>
<gene>
    <name evidence="7" type="ORF">C7400_1276</name>
    <name evidence="8" type="ORF">SAMN05216550_1036</name>
</gene>
<dbReference type="GO" id="GO:0006631">
    <property type="term" value="P:fatty acid metabolic process"/>
    <property type="evidence" value="ECO:0007669"/>
    <property type="project" value="UniProtKB-KW"/>
</dbReference>
<dbReference type="RefSeq" id="WP_074981788.1">
    <property type="nucleotide sequence ID" value="NZ_CADFGN010000001.1"/>
</dbReference>
<protein>
    <submittedName>
        <fullName evidence="8">Enoyl-CoA hydratase/carnithine racemase</fullName>
    </submittedName>
</protein>
<dbReference type="Gene3D" id="1.10.12.10">
    <property type="entry name" value="Lyase 2-enoyl-coa Hydratase, Chain A, domain 2"/>
    <property type="match status" value="1"/>
</dbReference>
<dbReference type="PANTHER" id="PTHR43149:SF1">
    <property type="entry name" value="DELTA(3,5)-DELTA(2,4)-DIENOYL-COA ISOMERASE, MITOCHONDRIAL"/>
    <property type="match status" value="1"/>
</dbReference>
<dbReference type="InterPro" id="IPR029045">
    <property type="entry name" value="ClpP/crotonase-like_dom_sf"/>
</dbReference>
<evidence type="ECO:0000313" key="8">
    <source>
        <dbReference type="EMBL" id="SEJ16347.1"/>
    </source>
</evidence>
<sequence length="287" mass="30266">MNPGSKVDAAGAESGEGLVQIAIADGVADVRLNRAEKMNALNPGLFAALIAAGERLASEADLRAVVLSGNGKAFCAGLDMQSMAALAQTTRTTPIAVRTRGLSNDFQYICTLWRELPVPVIAAVHGVAFGGGLQLALGADMRYVTPDARLSVMEMKWGLVPDMGGMVLTRDLVRDDRLRELIYTARVVAGPEAVEIGLATRVSDDPLALALQTAREIAQKSPDAIRAAKRLLHVASRGDAAATLIAESVEQDALIGGANQREAVLANVEQRAPRFVAATPHRVEEPS</sequence>
<dbReference type="Proteomes" id="UP000183529">
    <property type="component" value="Unassembled WGS sequence"/>
</dbReference>
<reference evidence="8 9" key="1">
    <citation type="submission" date="2016-10" db="EMBL/GenBank/DDBJ databases">
        <authorList>
            <person name="Varghese N."/>
            <person name="Submissions S."/>
        </authorList>
    </citation>
    <scope>NUCLEOTIDE SEQUENCE [LARGE SCALE GENOMIC DNA]</scope>
    <source>
        <strain evidence="8 9">LMG 22274</strain>
    </source>
</reference>
<evidence type="ECO:0000313" key="7">
    <source>
        <dbReference type="EMBL" id="PXX08232.1"/>
    </source>
</evidence>
<evidence type="ECO:0000256" key="2">
    <source>
        <dbReference type="ARBA" id="ARBA00005254"/>
    </source>
</evidence>
<dbReference type="CDD" id="cd06558">
    <property type="entry name" value="crotonase-like"/>
    <property type="match status" value="1"/>
</dbReference>
<dbReference type="NCBIfam" id="NF005699">
    <property type="entry name" value="PRK07509.1"/>
    <property type="match status" value="1"/>
</dbReference>
<evidence type="ECO:0000313" key="10">
    <source>
        <dbReference type="Proteomes" id="UP000247515"/>
    </source>
</evidence>
<name>A0AAQ1JSK5_9BURK</name>
<evidence type="ECO:0000256" key="5">
    <source>
        <dbReference type="ARBA" id="ARBA00023235"/>
    </source>
</evidence>
<dbReference type="PROSITE" id="PS00166">
    <property type="entry name" value="ENOYL_COA_HYDRATASE"/>
    <property type="match status" value="1"/>
</dbReference>
<dbReference type="InterPro" id="IPR045002">
    <property type="entry name" value="Ech1-like"/>
</dbReference>
<comment type="pathway">
    <text evidence="1">Lipid metabolism; fatty acid beta-oxidation.</text>
</comment>
<dbReference type="Gene3D" id="3.90.226.10">
    <property type="entry name" value="2-enoyl-CoA Hydratase, Chain A, domain 1"/>
    <property type="match status" value="1"/>
</dbReference>
<evidence type="ECO:0000256" key="6">
    <source>
        <dbReference type="RuleBase" id="RU003707"/>
    </source>
</evidence>
<dbReference type="AlphaFoldDB" id="A0AAQ1JSK5"/>
<dbReference type="InterPro" id="IPR014748">
    <property type="entry name" value="Enoyl-CoA_hydra_C"/>
</dbReference>
<reference evidence="7 10" key="2">
    <citation type="submission" date="2018-05" db="EMBL/GenBank/DDBJ databases">
        <title>Genomic Encyclopedia of Type Strains, Phase IV (KMG-V): Genome sequencing to study the core and pangenomes of soil and plant-associated prokaryotes.</title>
        <authorList>
            <person name="Whitman W."/>
        </authorList>
    </citation>
    <scope>NUCLEOTIDE SEQUENCE [LARGE SCALE GENOMIC DNA]</scope>
    <source>
        <strain evidence="7 10">SIr-6563</strain>
    </source>
</reference>
<dbReference type="Pfam" id="PF00378">
    <property type="entry name" value="ECH_1"/>
    <property type="match status" value="1"/>
</dbReference>
<evidence type="ECO:0000256" key="1">
    <source>
        <dbReference type="ARBA" id="ARBA00005005"/>
    </source>
</evidence>
<evidence type="ECO:0000313" key="9">
    <source>
        <dbReference type="Proteomes" id="UP000183529"/>
    </source>
</evidence>
<dbReference type="Proteomes" id="UP000247515">
    <property type="component" value="Unassembled WGS sequence"/>
</dbReference>
<dbReference type="SUPFAM" id="SSF52096">
    <property type="entry name" value="ClpP/crotonase"/>
    <property type="match status" value="1"/>
</dbReference>
<keyword evidence="4" id="KW-0443">Lipid metabolism</keyword>
<dbReference type="EMBL" id="FNZM01000003">
    <property type="protein sequence ID" value="SEJ16347.1"/>
    <property type="molecule type" value="Genomic_DNA"/>
</dbReference>